<dbReference type="InterPro" id="IPR004043">
    <property type="entry name" value="LCCL"/>
</dbReference>
<protein>
    <submittedName>
        <fullName evidence="2">LCCL domain-containing protein</fullName>
    </submittedName>
</protein>
<dbReference type="PANTHER" id="PTHR31331:SF1">
    <property type="entry name" value="CYSTEINE RICH SECRETORY PROTEIN LCCL DOMAIN CONTAINING 2"/>
    <property type="match status" value="1"/>
</dbReference>
<gene>
    <name evidence="2" type="ORF">MUG09_05550</name>
</gene>
<accession>A0ABY4DDA4</accession>
<dbReference type="SUPFAM" id="SSF69848">
    <property type="entry name" value="LCCL domain"/>
    <property type="match status" value="2"/>
</dbReference>
<dbReference type="PANTHER" id="PTHR31331">
    <property type="entry name" value="LCCL DOMAIN PROTEIN (AFU_ORTHOLOGUE AFUA_5G08630)"/>
    <property type="match status" value="1"/>
</dbReference>
<dbReference type="SMART" id="SM00603">
    <property type="entry name" value="LCCL"/>
    <property type="match status" value="2"/>
</dbReference>
<name>A0ABY4DDA4_9SPIR</name>
<evidence type="ECO:0000313" key="2">
    <source>
        <dbReference type="EMBL" id="UOM52238.1"/>
    </source>
</evidence>
<feature type="domain" description="LCCL" evidence="1">
    <location>
        <begin position="81"/>
        <end position="143"/>
    </location>
</feature>
<feature type="domain" description="LCCL" evidence="1">
    <location>
        <begin position="215"/>
        <end position="277"/>
    </location>
</feature>
<dbReference type="PROSITE" id="PS51257">
    <property type="entry name" value="PROKAR_LIPOPROTEIN"/>
    <property type="match status" value="1"/>
</dbReference>
<dbReference type="Pfam" id="PF03815">
    <property type="entry name" value="LCCL"/>
    <property type="match status" value="2"/>
</dbReference>
<dbReference type="PROSITE" id="PS50820">
    <property type="entry name" value="LCCL"/>
    <property type="match status" value="2"/>
</dbReference>
<dbReference type="EMBL" id="CP094929">
    <property type="protein sequence ID" value="UOM52238.1"/>
    <property type="molecule type" value="Genomic_DNA"/>
</dbReference>
<dbReference type="InterPro" id="IPR036609">
    <property type="entry name" value="LCCL_sf"/>
</dbReference>
<dbReference type="Gene3D" id="2.170.130.20">
    <property type="entry name" value="LCCL-like domain"/>
    <property type="match status" value="2"/>
</dbReference>
<dbReference type="InterPro" id="IPR051957">
    <property type="entry name" value="CRISP-LCCL_domain"/>
</dbReference>
<reference evidence="3" key="1">
    <citation type="journal article" date="2024" name="J Bioinform Genom">
        <title>Complete genome sequence of the type strain bacterium Sphaerochaeta associata GLS2t (VKM B-2742)t.</title>
        <authorList>
            <person name="Troshina O.Y."/>
            <person name="Tepeeva A.N."/>
            <person name="Arzamasceva V.O."/>
            <person name="Whitman W.B."/>
            <person name="Varghese N."/>
            <person name="Shapiro N."/>
            <person name="Woyke T."/>
            <person name="Kripides N.C."/>
            <person name="Vasilenko O.V."/>
        </authorList>
    </citation>
    <scope>NUCLEOTIDE SEQUENCE [LARGE SCALE GENOMIC DNA]</scope>
    <source>
        <strain evidence="3">GLS2T</strain>
    </source>
</reference>
<dbReference type="RefSeq" id="WP_244774308.1">
    <property type="nucleotide sequence ID" value="NZ_CP094929.1"/>
</dbReference>
<keyword evidence="3" id="KW-1185">Reference proteome</keyword>
<dbReference type="Proteomes" id="UP000829708">
    <property type="component" value="Chromosome"/>
</dbReference>
<evidence type="ECO:0000259" key="1">
    <source>
        <dbReference type="PROSITE" id="PS50820"/>
    </source>
</evidence>
<organism evidence="2 3">
    <name type="scientific">Sphaerochaeta associata</name>
    <dbReference type="NCBI Taxonomy" id="1129264"/>
    <lineage>
        <taxon>Bacteria</taxon>
        <taxon>Pseudomonadati</taxon>
        <taxon>Spirochaetota</taxon>
        <taxon>Spirochaetia</taxon>
        <taxon>Spirochaetales</taxon>
        <taxon>Sphaerochaetaceae</taxon>
        <taxon>Sphaerochaeta</taxon>
    </lineage>
</organism>
<sequence>MEFRRLAAMVLVALVLPFSFTSCLLLEEALLTPSEAETTMAVKDSASMGPKVDWLLTAEGLDASVGQRVTLKFPPNGQVSSVWGTGIYTNDSSIGSAAVHMGLLTFEKGGEVTIEIRNGQASYEGSTRNGVSSSSYGEWGGSFVFINQDGQEVLIAPAQSTATADPIASAPSAKEPASTTPVVSDADWNTSAEQWEFKPGVRYSVTLPPGGSAGSVWGTDIYTNDSSIGTAAVHAGLITFNAGGQVTIELVEGKPSYEGSTRNGVTSNSYGDWGGSYRFVK</sequence>
<evidence type="ECO:0000313" key="3">
    <source>
        <dbReference type="Proteomes" id="UP000829708"/>
    </source>
</evidence>
<proteinExistence type="predicted"/>